<name>A0A420ICJ4_9PEZI</name>
<dbReference type="EMBL" id="MCBS01024890">
    <property type="protein sequence ID" value="RKF72249.1"/>
    <property type="molecule type" value="Genomic_DNA"/>
</dbReference>
<evidence type="ECO:0008006" key="4">
    <source>
        <dbReference type="Google" id="ProtNLM"/>
    </source>
</evidence>
<dbReference type="Proteomes" id="UP000285326">
    <property type="component" value="Unassembled WGS sequence"/>
</dbReference>
<accession>A0A420ICJ4</accession>
<evidence type="ECO:0000313" key="3">
    <source>
        <dbReference type="Proteomes" id="UP000285326"/>
    </source>
</evidence>
<dbReference type="Pfam" id="PF08589">
    <property type="entry name" value="ATG43"/>
    <property type="match status" value="1"/>
</dbReference>
<dbReference type="GO" id="GO:0000423">
    <property type="term" value="P:mitophagy"/>
    <property type="evidence" value="ECO:0007669"/>
    <property type="project" value="InterPro"/>
</dbReference>
<dbReference type="GO" id="GO:0140580">
    <property type="term" value="F:mitochondrion autophagosome adaptor activity"/>
    <property type="evidence" value="ECO:0007669"/>
    <property type="project" value="InterPro"/>
</dbReference>
<protein>
    <recommendedName>
        <fullName evidence="4">Duf1770 domain containing protein</fullName>
    </recommendedName>
</protein>
<gene>
    <name evidence="2" type="ORF">GcM1_248017</name>
</gene>
<proteinExistence type="predicted"/>
<organism evidence="2 3">
    <name type="scientific">Golovinomyces cichoracearum</name>
    <dbReference type="NCBI Taxonomy" id="62708"/>
    <lineage>
        <taxon>Eukaryota</taxon>
        <taxon>Fungi</taxon>
        <taxon>Dikarya</taxon>
        <taxon>Ascomycota</taxon>
        <taxon>Pezizomycotina</taxon>
        <taxon>Leotiomycetes</taxon>
        <taxon>Erysiphales</taxon>
        <taxon>Erysiphaceae</taxon>
        <taxon>Golovinomyces</taxon>
    </lineage>
</organism>
<comment type="caution">
    <text evidence="2">The sequence shown here is derived from an EMBL/GenBank/DDBJ whole genome shotgun (WGS) entry which is preliminary data.</text>
</comment>
<dbReference type="PANTHER" id="PTHR38699">
    <property type="entry name" value="CHROMOSOME 1, WHOLE GENOME SHOTGUN SEQUENCE"/>
    <property type="match status" value="1"/>
</dbReference>
<evidence type="ECO:0000256" key="1">
    <source>
        <dbReference type="SAM" id="MobiDB-lite"/>
    </source>
</evidence>
<feature type="compositionally biased region" description="Polar residues" evidence="1">
    <location>
        <begin position="18"/>
        <end position="29"/>
    </location>
</feature>
<reference evidence="2 3" key="1">
    <citation type="journal article" date="2018" name="BMC Genomics">
        <title>Comparative genome analyses reveal sequence features reflecting distinct modes of host-adaptation between dicot and monocot powdery mildew.</title>
        <authorList>
            <person name="Wu Y."/>
            <person name="Ma X."/>
            <person name="Pan Z."/>
            <person name="Kale S.D."/>
            <person name="Song Y."/>
            <person name="King H."/>
            <person name="Zhang Q."/>
            <person name="Presley C."/>
            <person name="Deng X."/>
            <person name="Wei C.I."/>
            <person name="Xiao S."/>
        </authorList>
    </citation>
    <scope>NUCLEOTIDE SEQUENCE [LARGE SCALE GENOMIC DNA]</scope>
    <source>
        <strain evidence="2">UMSG1</strain>
    </source>
</reference>
<dbReference type="InterPro" id="IPR013898">
    <property type="entry name" value="Atg43"/>
</dbReference>
<sequence>MTSSIPLQIAETIQTASINNNPTLTQDLNSSSSTSPSYQDTNQKPNDRKYSSLDKANTTTIKTTTSSAASSISSIDCDEVNNDRTSSGSIFRRRNRNIGPLPDLRFEQSYLNSIAGAKTAWDVAVITFRDQVVLPLLQGTVWSLLLLAWSHWNYTAEISGSSVGAKVRRWWYRKNNWKLPIRVRDLGGSAELAATVGDVSARWNGGELWSFAD</sequence>
<feature type="region of interest" description="Disordered" evidence="1">
    <location>
        <begin position="18"/>
        <end position="55"/>
    </location>
</feature>
<dbReference type="PANTHER" id="PTHR38699:SF1">
    <property type="entry name" value="MITOPHAGY RECEPTOR ATG43"/>
    <property type="match status" value="1"/>
</dbReference>
<dbReference type="AlphaFoldDB" id="A0A420ICJ4"/>
<evidence type="ECO:0000313" key="2">
    <source>
        <dbReference type="EMBL" id="RKF72249.1"/>
    </source>
</evidence>